<comment type="caution">
    <text evidence="3">The sequence shown here is derived from an EMBL/GenBank/DDBJ whole genome shotgun (WGS) entry which is preliminary data.</text>
</comment>
<feature type="region of interest" description="Disordered" evidence="1">
    <location>
        <begin position="102"/>
        <end position="124"/>
    </location>
</feature>
<keyword evidence="2" id="KW-1133">Transmembrane helix</keyword>
<evidence type="ECO:0000313" key="4">
    <source>
        <dbReference type="Proteomes" id="UP001595799"/>
    </source>
</evidence>
<name>A0ABV8UR98_9PROT</name>
<gene>
    <name evidence="3" type="ORF">ACFOW6_15690</name>
</gene>
<keyword evidence="4" id="KW-1185">Reference proteome</keyword>
<feature type="transmembrane region" description="Helical" evidence="2">
    <location>
        <begin position="12"/>
        <end position="30"/>
    </location>
</feature>
<sequence length="124" mass="14017">MEQAPKEGWITYGLMVFGALGTFVAIGGWLTQDLVLLLAFVAGGGWLLSIPLLVMGRRNARDLEKKNTEIEDLRLQLSEWRTVAIQDSDTLNRLAARAIEMPRVQPRRRQPEDQPELDDEDDQA</sequence>
<keyword evidence="2" id="KW-0812">Transmembrane</keyword>
<proteinExistence type="predicted"/>
<dbReference type="EMBL" id="JBHSCW010000010">
    <property type="protein sequence ID" value="MFC4352993.1"/>
    <property type="molecule type" value="Genomic_DNA"/>
</dbReference>
<organism evidence="3 4">
    <name type="scientific">Fodinicurvata halophila</name>
    <dbReference type="NCBI Taxonomy" id="1419723"/>
    <lineage>
        <taxon>Bacteria</taxon>
        <taxon>Pseudomonadati</taxon>
        <taxon>Pseudomonadota</taxon>
        <taxon>Alphaproteobacteria</taxon>
        <taxon>Rhodospirillales</taxon>
        <taxon>Rhodovibrionaceae</taxon>
        <taxon>Fodinicurvata</taxon>
    </lineage>
</organism>
<evidence type="ECO:0000313" key="3">
    <source>
        <dbReference type="EMBL" id="MFC4352993.1"/>
    </source>
</evidence>
<evidence type="ECO:0000256" key="1">
    <source>
        <dbReference type="SAM" id="MobiDB-lite"/>
    </source>
</evidence>
<dbReference type="Proteomes" id="UP001595799">
    <property type="component" value="Unassembled WGS sequence"/>
</dbReference>
<accession>A0ABV8UR98</accession>
<feature type="transmembrane region" description="Helical" evidence="2">
    <location>
        <begin position="36"/>
        <end position="56"/>
    </location>
</feature>
<evidence type="ECO:0000256" key="2">
    <source>
        <dbReference type="SAM" id="Phobius"/>
    </source>
</evidence>
<dbReference type="RefSeq" id="WP_382423369.1">
    <property type="nucleotide sequence ID" value="NZ_JBHSCW010000010.1"/>
</dbReference>
<keyword evidence="2" id="KW-0472">Membrane</keyword>
<feature type="compositionally biased region" description="Acidic residues" evidence="1">
    <location>
        <begin position="113"/>
        <end position="124"/>
    </location>
</feature>
<reference evidence="4" key="1">
    <citation type="journal article" date="2019" name="Int. J. Syst. Evol. Microbiol.">
        <title>The Global Catalogue of Microorganisms (GCM) 10K type strain sequencing project: providing services to taxonomists for standard genome sequencing and annotation.</title>
        <authorList>
            <consortium name="The Broad Institute Genomics Platform"/>
            <consortium name="The Broad Institute Genome Sequencing Center for Infectious Disease"/>
            <person name="Wu L."/>
            <person name="Ma J."/>
        </authorList>
    </citation>
    <scope>NUCLEOTIDE SEQUENCE [LARGE SCALE GENOMIC DNA]</scope>
    <source>
        <strain evidence="4">CECT 8472</strain>
    </source>
</reference>
<protein>
    <submittedName>
        <fullName evidence="3">Uncharacterized protein</fullName>
    </submittedName>
</protein>